<dbReference type="Pfam" id="PF08447">
    <property type="entry name" value="PAS_3"/>
    <property type="match status" value="1"/>
</dbReference>
<evidence type="ECO:0000313" key="14">
    <source>
        <dbReference type="EMBL" id="BCG26006.1"/>
    </source>
</evidence>
<proteinExistence type="inferred from homology"/>
<accession>A0A6J4E9S8</accession>
<comment type="subcellular location">
    <subcellularLocation>
        <location evidence="1">Cell membrane</location>
    </subcellularLocation>
</comment>
<dbReference type="InterPro" id="IPR000700">
    <property type="entry name" value="PAS-assoc_C"/>
</dbReference>
<dbReference type="PANTHER" id="PTHR32089:SF112">
    <property type="entry name" value="LYSOZYME-LIKE PROTEIN-RELATED"/>
    <property type="match status" value="1"/>
</dbReference>
<dbReference type="CDD" id="cd11386">
    <property type="entry name" value="MCP_signal"/>
    <property type="match status" value="1"/>
</dbReference>
<dbReference type="NCBIfam" id="TIGR00229">
    <property type="entry name" value="sensory_box"/>
    <property type="match status" value="2"/>
</dbReference>
<dbReference type="EMBL" id="BQKM01000001">
    <property type="protein sequence ID" value="GJN51264.1"/>
    <property type="molecule type" value="Genomic_DNA"/>
</dbReference>
<dbReference type="InterPro" id="IPR001610">
    <property type="entry name" value="PAC"/>
</dbReference>
<evidence type="ECO:0000256" key="8">
    <source>
        <dbReference type="ARBA" id="ARBA00029447"/>
    </source>
</evidence>
<evidence type="ECO:0000256" key="1">
    <source>
        <dbReference type="ARBA" id="ARBA00004236"/>
    </source>
</evidence>
<evidence type="ECO:0000256" key="7">
    <source>
        <dbReference type="ARBA" id="ARBA00023224"/>
    </source>
</evidence>
<dbReference type="Pfam" id="PF00015">
    <property type="entry name" value="MCPsignal"/>
    <property type="match status" value="1"/>
</dbReference>
<dbReference type="GO" id="GO:0006935">
    <property type="term" value="P:chemotaxis"/>
    <property type="evidence" value="ECO:0007669"/>
    <property type="project" value="InterPro"/>
</dbReference>
<reference evidence="14 16" key="1">
    <citation type="submission" date="2020-05" db="EMBL/GenBank/DDBJ databases">
        <title>Characterization of novel class B3 metallo-beta-lactamase from novel Pseudomonas species.</title>
        <authorList>
            <person name="Yamada K."/>
            <person name="Aoki K."/>
            <person name="Ishii Y."/>
        </authorList>
    </citation>
    <scope>NUCLEOTIDE SEQUENCE [LARGE SCALE GENOMIC DNA]</scope>
    <source>
        <strain evidence="14 16">TUM18999</strain>
        <strain evidence="15 17">TUM20286</strain>
    </source>
</reference>
<dbReference type="Proteomes" id="UP001054892">
    <property type="component" value="Unassembled WGS sequence"/>
</dbReference>
<dbReference type="InterPro" id="IPR035965">
    <property type="entry name" value="PAS-like_dom_sf"/>
</dbReference>
<keyword evidence="10" id="KW-0175">Coiled coil</keyword>
<dbReference type="InterPro" id="IPR004089">
    <property type="entry name" value="MCPsignal_dom"/>
</dbReference>
<dbReference type="InterPro" id="IPR013655">
    <property type="entry name" value="PAS_fold_3"/>
</dbReference>
<protein>
    <submittedName>
        <fullName evidence="14">Chemotaxis protein</fullName>
    </submittedName>
</protein>
<dbReference type="InterPro" id="IPR000014">
    <property type="entry name" value="PAS"/>
</dbReference>
<keyword evidence="4" id="KW-0812">Transmembrane</keyword>
<comment type="similarity">
    <text evidence="8">Belongs to the methyl-accepting chemotaxis (MCP) protein family.</text>
</comment>
<dbReference type="GO" id="GO:0004888">
    <property type="term" value="F:transmembrane signaling receptor activity"/>
    <property type="evidence" value="ECO:0007669"/>
    <property type="project" value="InterPro"/>
</dbReference>
<organism evidence="14 16">
    <name type="scientific">Pseudomonas tohonis</name>
    <dbReference type="NCBI Taxonomy" id="2725477"/>
    <lineage>
        <taxon>Bacteria</taxon>
        <taxon>Pseudomonadati</taxon>
        <taxon>Pseudomonadota</taxon>
        <taxon>Gammaproteobacteria</taxon>
        <taxon>Pseudomonadales</taxon>
        <taxon>Pseudomonadaceae</taxon>
        <taxon>Pseudomonas</taxon>
    </lineage>
</organism>
<keyword evidence="7 9" id="KW-0807">Transducer</keyword>
<evidence type="ECO:0000256" key="3">
    <source>
        <dbReference type="ARBA" id="ARBA00022481"/>
    </source>
</evidence>
<dbReference type="GO" id="GO:0006355">
    <property type="term" value="P:regulation of DNA-templated transcription"/>
    <property type="evidence" value="ECO:0007669"/>
    <property type="project" value="InterPro"/>
</dbReference>
<feature type="domain" description="PAC" evidence="13">
    <location>
        <begin position="92"/>
        <end position="144"/>
    </location>
</feature>
<feature type="domain" description="PAS" evidence="12">
    <location>
        <begin position="33"/>
        <end position="76"/>
    </location>
</feature>
<dbReference type="Gene3D" id="3.30.450.20">
    <property type="entry name" value="PAS domain"/>
    <property type="match status" value="2"/>
</dbReference>
<keyword evidence="3" id="KW-0488">Methylation</keyword>
<evidence type="ECO:0000259" key="12">
    <source>
        <dbReference type="PROSITE" id="PS50112"/>
    </source>
</evidence>
<evidence type="ECO:0000313" key="15">
    <source>
        <dbReference type="EMBL" id="GJN51264.1"/>
    </source>
</evidence>
<keyword evidence="5" id="KW-1133">Transmembrane helix</keyword>
<name>A0A6J4E9S8_9PSED</name>
<dbReference type="CDD" id="cd00130">
    <property type="entry name" value="PAS"/>
    <property type="match status" value="2"/>
</dbReference>
<dbReference type="PROSITE" id="PS50112">
    <property type="entry name" value="PAS"/>
    <property type="match status" value="1"/>
</dbReference>
<dbReference type="SMART" id="SM00091">
    <property type="entry name" value="PAS"/>
    <property type="match status" value="2"/>
</dbReference>
<dbReference type="PRINTS" id="PR00260">
    <property type="entry name" value="CHEMTRNSDUCR"/>
</dbReference>
<dbReference type="AlphaFoldDB" id="A0A6J4E9S8"/>
<dbReference type="EMBL" id="AP023189">
    <property type="protein sequence ID" value="BCG26006.1"/>
    <property type="molecule type" value="Genomic_DNA"/>
</dbReference>
<dbReference type="InterPro" id="IPR004090">
    <property type="entry name" value="Chemotax_Me-accpt_rcpt"/>
</dbReference>
<dbReference type="Pfam" id="PF13426">
    <property type="entry name" value="PAS_9"/>
    <property type="match status" value="1"/>
</dbReference>
<evidence type="ECO:0000256" key="5">
    <source>
        <dbReference type="ARBA" id="ARBA00022989"/>
    </source>
</evidence>
<evidence type="ECO:0000313" key="17">
    <source>
        <dbReference type="Proteomes" id="UP001054892"/>
    </source>
</evidence>
<dbReference type="PANTHER" id="PTHR32089">
    <property type="entry name" value="METHYL-ACCEPTING CHEMOTAXIS PROTEIN MCPB"/>
    <property type="match status" value="1"/>
</dbReference>
<dbReference type="PROSITE" id="PS50111">
    <property type="entry name" value="CHEMOTAXIS_TRANSDUC_2"/>
    <property type="match status" value="1"/>
</dbReference>
<evidence type="ECO:0000259" key="11">
    <source>
        <dbReference type="PROSITE" id="PS50111"/>
    </source>
</evidence>
<feature type="domain" description="Methyl-accepting transducer" evidence="11">
    <location>
        <begin position="240"/>
        <end position="438"/>
    </location>
</feature>
<dbReference type="SMART" id="SM00283">
    <property type="entry name" value="MA"/>
    <property type="match status" value="1"/>
</dbReference>
<keyword evidence="2" id="KW-1003">Cell membrane</keyword>
<evidence type="ECO:0000256" key="6">
    <source>
        <dbReference type="ARBA" id="ARBA00023136"/>
    </source>
</evidence>
<feature type="coiled-coil region" evidence="10">
    <location>
        <begin position="3"/>
        <end position="30"/>
    </location>
</feature>
<dbReference type="PROSITE" id="PS50113">
    <property type="entry name" value="PAC"/>
    <property type="match status" value="2"/>
</dbReference>
<evidence type="ECO:0000256" key="10">
    <source>
        <dbReference type="SAM" id="Coils"/>
    </source>
</evidence>
<dbReference type="GO" id="GO:0005886">
    <property type="term" value="C:plasma membrane"/>
    <property type="evidence" value="ECO:0007669"/>
    <property type="project" value="UniProtKB-SubCell"/>
</dbReference>
<dbReference type="SUPFAM" id="SSF58104">
    <property type="entry name" value="Methyl-accepting chemotaxis protein (MCP) signaling domain"/>
    <property type="match status" value="1"/>
</dbReference>
<dbReference type="Gene3D" id="1.10.287.950">
    <property type="entry name" value="Methyl-accepting chemotaxis protein"/>
    <property type="match status" value="1"/>
</dbReference>
<evidence type="ECO:0000259" key="13">
    <source>
        <dbReference type="PROSITE" id="PS50113"/>
    </source>
</evidence>
<keyword evidence="17" id="KW-1185">Reference proteome</keyword>
<dbReference type="KEGG" id="ptw:TUM18999_41970"/>
<feature type="domain" description="PAC" evidence="13">
    <location>
        <begin position="214"/>
        <end position="266"/>
    </location>
</feature>
<evidence type="ECO:0000313" key="16">
    <source>
        <dbReference type="Proteomes" id="UP000509383"/>
    </source>
</evidence>
<gene>
    <name evidence="14" type="ORF">TUM18999_41970</name>
    <name evidence="15" type="ORF">TUM20286_10160</name>
</gene>
<evidence type="ECO:0000256" key="9">
    <source>
        <dbReference type="PROSITE-ProRule" id="PRU00284"/>
    </source>
</evidence>
<evidence type="ECO:0000256" key="4">
    <source>
        <dbReference type="ARBA" id="ARBA00022692"/>
    </source>
</evidence>
<dbReference type="GO" id="GO:0007165">
    <property type="term" value="P:signal transduction"/>
    <property type="evidence" value="ECO:0007669"/>
    <property type="project" value="UniProtKB-KW"/>
</dbReference>
<dbReference type="SUPFAM" id="SSF55785">
    <property type="entry name" value="PYP-like sensor domain (PAS domain)"/>
    <property type="match status" value="2"/>
</dbReference>
<dbReference type="Proteomes" id="UP000509383">
    <property type="component" value="Chromosome"/>
</dbReference>
<sequence>MFNTRLKKELEHLREENARAQQIKESIFQEMLVMEIDLQGRILSVNDNFLDVLQYRPENVIGRTLEELIPQTFHRDPNYQKMRQGLANGEHFNGAYRLLRGDGREAWLRCIWQPIRDGRGQIQSIVVCANDLTRTIETAKEHEGLINALLRSTAVIEFNLKGEVLNANHRFLDAMGYRLEQIKGKHHSVFCEPEESSSPAYREFWAKLLRGEFVVGRFKRIDAHGREVWLEASYNPVHDTNDQLYKVVKFATVITDQVNQEQAVAEAANIAYSTSQQTDATAQKGASVVSQTVNVMRLITNQVQEAAEGIEALDKQSQLISSIIKTISGIASQTNLLALNAAIEAARAGEQGRGFAVVADEVRQLAGRTSQAAEEIVEVVQQNQSLAQAAVDSMSSSRQHAEEGLNLANEAGSVIVEIQDGAQRVVSAVGQFASQLKG</sequence>
<keyword evidence="6" id="KW-0472">Membrane</keyword>
<dbReference type="RefSeq" id="WP_173172409.1">
    <property type="nucleotide sequence ID" value="NZ_AP023189.1"/>
</dbReference>
<dbReference type="SMART" id="SM00086">
    <property type="entry name" value="PAC"/>
    <property type="match status" value="2"/>
</dbReference>
<evidence type="ECO:0000256" key="2">
    <source>
        <dbReference type="ARBA" id="ARBA00022475"/>
    </source>
</evidence>